<dbReference type="PANTHER" id="PTHR11614">
    <property type="entry name" value="PHOSPHOLIPASE-RELATED"/>
    <property type="match status" value="1"/>
</dbReference>
<feature type="active site" description="Charge relay system" evidence="1">
    <location>
        <position position="220"/>
    </location>
</feature>
<organism evidence="3 4">
    <name type="scientific">Candidatus Buchananbacteria bacterium RIFCSPHIGHO2_01_FULL_44_11</name>
    <dbReference type="NCBI Taxonomy" id="1797535"/>
    <lineage>
        <taxon>Bacteria</taxon>
        <taxon>Candidatus Buchananiibacteriota</taxon>
    </lineage>
</organism>
<evidence type="ECO:0000256" key="1">
    <source>
        <dbReference type="PIRSR" id="PIRSR017388-1"/>
    </source>
</evidence>
<dbReference type="InterPro" id="IPR051044">
    <property type="entry name" value="MAG_DAG_Lipase"/>
</dbReference>
<dbReference type="Pfam" id="PF12146">
    <property type="entry name" value="Hydrolase_4"/>
    <property type="match status" value="1"/>
</dbReference>
<sequence length="277" mass="30843">MASAVTLKLNRGNFVSPRLKRYDGEPASPIFIYRSPKVGVLLLHGFTASPDEMQDLAEYLADKNLTVFAPLIAGHGSNLDDLASSTIGDWEQSVTNSSLALKEVVEKVYIVGSSLGGNLAFYLATQFPDLFSGVVSIGTPIRVRWQRLFKASLNTYGYFKKYQRKLRLFYPLSSHQRGENYNPFMPIPSVRNLFTFIKEITVPSLKRVALPTLIIQSAKDPVVDASSARYIYQNLGSGKKQILWLQNGAHALGALGGREEKKDNLVFESIYKFIAEN</sequence>
<dbReference type="GO" id="GO:0052689">
    <property type="term" value="F:carboxylic ester hydrolase activity"/>
    <property type="evidence" value="ECO:0007669"/>
    <property type="project" value="InterPro"/>
</dbReference>
<name>A0A1G1Y082_9BACT</name>
<feature type="active site" description="Charge relay system" evidence="1">
    <location>
        <position position="250"/>
    </location>
</feature>
<dbReference type="AlphaFoldDB" id="A0A1G1Y082"/>
<evidence type="ECO:0000313" key="3">
    <source>
        <dbReference type="EMBL" id="OGY45763.1"/>
    </source>
</evidence>
<dbReference type="InterPro" id="IPR012354">
    <property type="entry name" value="Esterase_lipase"/>
</dbReference>
<dbReference type="Proteomes" id="UP000178240">
    <property type="component" value="Unassembled WGS sequence"/>
</dbReference>
<dbReference type="InterPro" id="IPR022742">
    <property type="entry name" value="Hydrolase_4"/>
</dbReference>
<feature type="domain" description="Serine aminopeptidase S33" evidence="2">
    <location>
        <begin position="35"/>
        <end position="252"/>
    </location>
</feature>
<feature type="active site" description="Nucleophile" evidence="1">
    <location>
        <position position="114"/>
    </location>
</feature>
<gene>
    <name evidence="3" type="ORF">A2744_00070</name>
</gene>
<dbReference type="EMBL" id="MHIE01000013">
    <property type="protein sequence ID" value="OGY45763.1"/>
    <property type="molecule type" value="Genomic_DNA"/>
</dbReference>
<protein>
    <recommendedName>
        <fullName evidence="2">Serine aminopeptidase S33 domain-containing protein</fullName>
    </recommendedName>
</protein>
<accession>A0A1G1Y082</accession>
<evidence type="ECO:0000259" key="2">
    <source>
        <dbReference type="Pfam" id="PF12146"/>
    </source>
</evidence>
<dbReference type="PIRSF" id="PIRSF017388">
    <property type="entry name" value="Esterase_lipase"/>
    <property type="match status" value="1"/>
</dbReference>
<reference evidence="3 4" key="1">
    <citation type="journal article" date="2016" name="Nat. Commun.">
        <title>Thousands of microbial genomes shed light on interconnected biogeochemical processes in an aquifer system.</title>
        <authorList>
            <person name="Anantharaman K."/>
            <person name="Brown C.T."/>
            <person name="Hug L.A."/>
            <person name="Sharon I."/>
            <person name="Castelle C.J."/>
            <person name="Probst A.J."/>
            <person name="Thomas B.C."/>
            <person name="Singh A."/>
            <person name="Wilkins M.J."/>
            <person name="Karaoz U."/>
            <person name="Brodie E.L."/>
            <person name="Williams K.H."/>
            <person name="Hubbard S.S."/>
            <person name="Banfield J.F."/>
        </authorList>
    </citation>
    <scope>NUCLEOTIDE SEQUENCE [LARGE SCALE GENOMIC DNA]</scope>
</reference>
<comment type="caution">
    <text evidence="3">The sequence shown here is derived from an EMBL/GenBank/DDBJ whole genome shotgun (WGS) entry which is preliminary data.</text>
</comment>
<dbReference type="Gene3D" id="3.40.50.1820">
    <property type="entry name" value="alpha/beta hydrolase"/>
    <property type="match status" value="1"/>
</dbReference>
<dbReference type="InterPro" id="IPR029058">
    <property type="entry name" value="AB_hydrolase_fold"/>
</dbReference>
<proteinExistence type="predicted"/>
<evidence type="ECO:0000313" key="4">
    <source>
        <dbReference type="Proteomes" id="UP000178240"/>
    </source>
</evidence>
<dbReference type="SUPFAM" id="SSF53474">
    <property type="entry name" value="alpha/beta-Hydrolases"/>
    <property type="match status" value="1"/>
</dbReference>